<feature type="transmembrane region" description="Helical" evidence="1">
    <location>
        <begin position="61"/>
        <end position="86"/>
    </location>
</feature>
<feature type="transmembrane region" description="Helical" evidence="1">
    <location>
        <begin position="36"/>
        <end position="55"/>
    </location>
</feature>
<dbReference type="EMBL" id="CP104013">
    <property type="protein sequence ID" value="UYP47092.1"/>
    <property type="molecule type" value="Genomic_DNA"/>
</dbReference>
<accession>A0ABY6HXL5</accession>
<feature type="transmembrane region" description="Helical" evidence="1">
    <location>
        <begin position="208"/>
        <end position="229"/>
    </location>
</feature>
<keyword evidence="1" id="KW-0812">Transmembrane</keyword>
<name>A0ABY6HXL5_9ARCH</name>
<keyword evidence="1" id="KW-1133">Transmembrane helix</keyword>
<proteinExistence type="predicted"/>
<feature type="transmembrane region" description="Helical" evidence="1">
    <location>
        <begin position="141"/>
        <end position="172"/>
    </location>
</feature>
<gene>
    <name evidence="2" type="ORF">NEF87_003377</name>
</gene>
<evidence type="ECO:0000256" key="1">
    <source>
        <dbReference type="SAM" id="Phobius"/>
    </source>
</evidence>
<reference evidence="2" key="1">
    <citation type="submission" date="2022-09" db="EMBL/GenBank/DDBJ databases">
        <title>Actin cytoskeleton and complex cell architecture in an #Asgard archaeon.</title>
        <authorList>
            <person name="Ponce Toledo R.I."/>
            <person name="Schleper C."/>
            <person name="Rodrigues Oliveira T."/>
            <person name="Wollweber F."/>
            <person name="Xu J."/>
            <person name="Rittmann S."/>
            <person name="Klingl A."/>
            <person name="Pilhofer M."/>
        </authorList>
    </citation>
    <scope>NUCLEOTIDE SEQUENCE</scope>
    <source>
        <strain evidence="2">B-35</strain>
    </source>
</reference>
<evidence type="ECO:0000313" key="2">
    <source>
        <dbReference type="EMBL" id="UYP47092.1"/>
    </source>
</evidence>
<evidence type="ECO:0008006" key="4">
    <source>
        <dbReference type="Google" id="ProtNLM"/>
    </source>
</evidence>
<organism evidence="2 3">
    <name type="scientific">Candidatus Lokiarchaeum ossiferum</name>
    <dbReference type="NCBI Taxonomy" id="2951803"/>
    <lineage>
        <taxon>Archaea</taxon>
        <taxon>Promethearchaeati</taxon>
        <taxon>Promethearchaeota</taxon>
        <taxon>Promethearchaeia</taxon>
        <taxon>Promethearchaeales</taxon>
        <taxon>Promethearchaeaceae</taxon>
        <taxon>Candidatus Lokiarchaeum</taxon>
    </lineage>
</organism>
<keyword evidence="3" id="KW-1185">Reference proteome</keyword>
<evidence type="ECO:0000313" key="3">
    <source>
        <dbReference type="Proteomes" id="UP001208689"/>
    </source>
</evidence>
<protein>
    <recommendedName>
        <fullName evidence="4">Glycerophosphoryl diester phosphodiesterase membrane domain-containing protein</fullName>
    </recommendedName>
</protein>
<feature type="transmembrane region" description="Helical" evidence="1">
    <location>
        <begin position="249"/>
        <end position="270"/>
    </location>
</feature>
<keyword evidence="1" id="KW-0472">Membrane</keyword>
<feature type="transmembrane region" description="Helical" evidence="1">
    <location>
        <begin position="107"/>
        <end position="135"/>
    </location>
</feature>
<sequence>MIRDSNSIEKPESHFWIDFNIFNFIKIIRTNTKLRTVLILFSIFQFLVMTLLTIFQPSGQFILGLIPGIISLLIVIPFVVSQYAQLQKSQNPKSPESIKSESYVSVFRTYFIVFGTFLSFGVILGGFIYGIVFFVSQLISFAYVGVFFIILEVLFGLMSIILVYIVINFFYIKLKQPQITFRKNLQNSWIDAKNEWQTIYGQIFSRSFLLIPLLLLEYIVQFGGVWLIFQIVGSEVPIGGLFNPDGSFVVLFVEIFILNGFLLLMNFIFIQRIHEKNR</sequence>
<dbReference type="Proteomes" id="UP001208689">
    <property type="component" value="Chromosome"/>
</dbReference>